<dbReference type="InterPro" id="IPR013324">
    <property type="entry name" value="RNA_pol_sigma_r3/r4-like"/>
</dbReference>
<evidence type="ECO:0000313" key="8">
    <source>
        <dbReference type="EMBL" id="MFD0688127.1"/>
    </source>
</evidence>
<name>A0ABW2XNP6_9ACTN</name>
<dbReference type="RefSeq" id="WP_131759100.1">
    <property type="nucleotide sequence ID" value="NZ_CAACUY010000068.1"/>
</dbReference>
<dbReference type="Proteomes" id="UP001597063">
    <property type="component" value="Unassembled WGS sequence"/>
</dbReference>
<dbReference type="InterPro" id="IPR007627">
    <property type="entry name" value="RNA_pol_sigma70_r2"/>
</dbReference>
<protein>
    <submittedName>
        <fullName evidence="8">Sigma-70 family RNA polymerase sigma factor</fullName>
    </submittedName>
</protein>
<dbReference type="NCBIfam" id="TIGR02937">
    <property type="entry name" value="sigma70-ECF"/>
    <property type="match status" value="1"/>
</dbReference>
<gene>
    <name evidence="8" type="ORF">ACFQZM_26790</name>
</gene>
<dbReference type="PANTHER" id="PTHR30173:SF43">
    <property type="entry name" value="ECF RNA POLYMERASE SIGMA FACTOR SIGI-RELATED"/>
    <property type="match status" value="1"/>
</dbReference>
<dbReference type="SUPFAM" id="SSF88946">
    <property type="entry name" value="Sigma2 domain of RNA polymerase sigma factors"/>
    <property type="match status" value="1"/>
</dbReference>
<dbReference type="InterPro" id="IPR032710">
    <property type="entry name" value="NTF2-like_dom_sf"/>
</dbReference>
<dbReference type="Pfam" id="PF08281">
    <property type="entry name" value="Sigma70_r4_2"/>
    <property type="match status" value="1"/>
</dbReference>
<reference evidence="9" key="1">
    <citation type="journal article" date="2019" name="Int. J. Syst. Evol. Microbiol.">
        <title>The Global Catalogue of Microorganisms (GCM) 10K type strain sequencing project: providing services to taxonomists for standard genome sequencing and annotation.</title>
        <authorList>
            <consortium name="The Broad Institute Genomics Platform"/>
            <consortium name="The Broad Institute Genome Sequencing Center for Infectious Disease"/>
            <person name="Wu L."/>
            <person name="Ma J."/>
        </authorList>
    </citation>
    <scope>NUCLEOTIDE SEQUENCE [LARGE SCALE GENOMIC DNA]</scope>
    <source>
        <strain evidence="9">JCM 9371</strain>
    </source>
</reference>
<dbReference type="InterPro" id="IPR052704">
    <property type="entry name" value="ECF_Sigma-70_Domain"/>
</dbReference>
<keyword evidence="4" id="KW-0731">Sigma factor</keyword>
<proteinExistence type="inferred from homology"/>
<evidence type="ECO:0000256" key="1">
    <source>
        <dbReference type="ARBA" id="ARBA00010641"/>
    </source>
</evidence>
<organism evidence="8 9">
    <name type="scientific">Actinomadura fibrosa</name>
    <dbReference type="NCBI Taxonomy" id="111802"/>
    <lineage>
        <taxon>Bacteria</taxon>
        <taxon>Bacillati</taxon>
        <taxon>Actinomycetota</taxon>
        <taxon>Actinomycetes</taxon>
        <taxon>Streptosporangiales</taxon>
        <taxon>Thermomonosporaceae</taxon>
        <taxon>Actinomadura</taxon>
    </lineage>
</organism>
<dbReference type="InterPro" id="IPR036388">
    <property type="entry name" value="WH-like_DNA-bd_sf"/>
</dbReference>
<dbReference type="Gene3D" id="3.10.450.50">
    <property type="match status" value="1"/>
</dbReference>
<dbReference type="SUPFAM" id="SSF88659">
    <property type="entry name" value="Sigma3 and sigma4 domains of RNA polymerase sigma factors"/>
    <property type="match status" value="1"/>
</dbReference>
<feature type="domain" description="RNA polymerase sigma-70 region 2" evidence="6">
    <location>
        <begin position="12"/>
        <end position="74"/>
    </location>
</feature>
<evidence type="ECO:0000259" key="7">
    <source>
        <dbReference type="Pfam" id="PF08281"/>
    </source>
</evidence>
<comment type="similarity">
    <text evidence="1">Belongs to the sigma-70 factor family. ECF subfamily.</text>
</comment>
<evidence type="ECO:0000256" key="3">
    <source>
        <dbReference type="ARBA" id="ARBA00023015"/>
    </source>
</evidence>
<keyword evidence="3" id="KW-0805">Transcription regulation</keyword>
<dbReference type="EMBL" id="JBHTGP010000013">
    <property type="protein sequence ID" value="MFD0688127.1"/>
    <property type="molecule type" value="Genomic_DNA"/>
</dbReference>
<feature type="domain" description="RNA polymerase sigma factor 70 region 4 type 2" evidence="7">
    <location>
        <begin position="105"/>
        <end position="157"/>
    </location>
</feature>
<comment type="subunit">
    <text evidence="2">Interacts transiently with the RNA polymerase catalytic core formed by RpoA, RpoB, RpoC and RpoZ (2 alpha, 1 beta, 1 beta' and 1 omega subunit) to form the RNA polymerase holoenzyme that can initiate transcription.</text>
</comment>
<keyword evidence="9" id="KW-1185">Reference proteome</keyword>
<accession>A0ABW2XNP6</accession>
<sequence length="285" mass="31153">MGTHRTSADEVFQRERPRLLAVAFRILGSDADAQDVVQEAWTRFARADVDSIQNVQAWLTTVVTRLCLDVLRRTHELPQRPDELPLPESGNEPEEVVLLAGELTEALKVVLDELTPPQRVALVLHDVFGTPFEEVAHILDTTPGSAKKLASRARGRLRQADGAARESGEARHVVEAFLRAAQQGDIDGLIRVLDPSVTRTADPQALPDGAPQRLRGAQAVIGETRALRSSAERARLAAIDGRPGITVRADGELRAALVFHIAGGRIVHYDVVADPRRLTLLDIED</sequence>
<keyword evidence="5" id="KW-0804">Transcription</keyword>
<dbReference type="InterPro" id="IPR013325">
    <property type="entry name" value="RNA_pol_sigma_r2"/>
</dbReference>
<evidence type="ECO:0000256" key="5">
    <source>
        <dbReference type="ARBA" id="ARBA00023163"/>
    </source>
</evidence>
<dbReference type="PANTHER" id="PTHR30173">
    <property type="entry name" value="SIGMA 19 FACTOR"/>
    <property type="match status" value="1"/>
</dbReference>
<evidence type="ECO:0000256" key="2">
    <source>
        <dbReference type="ARBA" id="ARBA00011344"/>
    </source>
</evidence>
<comment type="caution">
    <text evidence="8">The sequence shown here is derived from an EMBL/GenBank/DDBJ whole genome shotgun (WGS) entry which is preliminary data.</text>
</comment>
<evidence type="ECO:0000313" key="9">
    <source>
        <dbReference type="Proteomes" id="UP001597063"/>
    </source>
</evidence>
<dbReference type="Gene3D" id="1.10.10.10">
    <property type="entry name" value="Winged helix-like DNA-binding domain superfamily/Winged helix DNA-binding domain"/>
    <property type="match status" value="1"/>
</dbReference>
<dbReference type="Pfam" id="PF04542">
    <property type="entry name" value="Sigma70_r2"/>
    <property type="match status" value="1"/>
</dbReference>
<evidence type="ECO:0000256" key="4">
    <source>
        <dbReference type="ARBA" id="ARBA00023082"/>
    </source>
</evidence>
<evidence type="ECO:0000259" key="6">
    <source>
        <dbReference type="Pfam" id="PF04542"/>
    </source>
</evidence>
<dbReference type="Gene3D" id="1.10.1740.10">
    <property type="match status" value="1"/>
</dbReference>
<dbReference type="InterPro" id="IPR013249">
    <property type="entry name" value="RNA_pol_sigma70_r4_t2"/>
</dbReference>
<dbReference type="SUPFAM" id="SSF54427">
    <property type="entry name" value="NTF2-like"/>
    <property type="match status" value="1"/>
</dbReference>
<dbReference type="InterPro" id="IPR014284">
    <property type="entry name" value="RNA_pol_sigma-70_dom"/>
</dbReference>